<dbReference type="EMBL" id="CP093313">
    <property type="protein sequence ID" value="UWZ83440.1"/>
    <property type="molecule type" value="Genomic_DNA"/>
</dbReference>
<name>A0A9J7BKT2_9BACT</name>
<evidence type="ECO:0000313" key="2">
    <source>
        <dbReference type="Proteomes" id="UP001059380"/>
    </source>
</evidence>
<sequence length="172" mass="18927">MRVQVAVNDGVPVRASLDSKGWLSAHLNFPIDGADDSTGSLSVQAIDRSDEPNFITSVWEIGDLSLGDKAEVRVLADGETDPPTKIERSIERSTNLFSNVDQARQLLSAISVCDKELWAVLEQSQRAEPEDEFKKISQAIGGIIMELDRNLIQPTLHRHPELLAEAQKKGLV</sequence>
<protein>
    <submittedName>
        <fullName evidence="1">Uncharacterized protein</fullName>
    </submittedName>
</protein>
<accession>A0A9J7BKT2</accession>
<dbReference type="Proteomes" id="UP001059380">
    <property type="component" value="Chromosome"/>
</dbReference>
<organism evidence="1 2">
    <name type="scientific">Occallatibacter riparius</name>
    <dbReference type="NCBI Taxonomy" id="1002689"/>
    <lineage>
        <taxon>Bacteria</taxon>
        <taxon>Pseudomonadati</taxon>
        <taxon>Acidobacteriota</taxon>
        <taxon>Terriglobia</taxon>
        <taxon>Terriglobales</taxon>
        <taxon>Acidobacteriaceae</taxon>
        <taxon>Occallatibacter</taxon>
    </lineage>
</organism>
<dbReference type="RefSeq" id="WP_260792775.1">
    <property type="nucleotide sequence ID" value="NZ_CP093313.1"/>
</dbReference>
<gene>
    <name evidence="1" type="ORF">MOP44_23095</name>
</gene>
<evidence type="ECO:0000313" key="1">
    <source>
        <dbReference type="EMBL" id="UWZ83440.1"/>
    </source>
</evidence>
<dbReference type="KEGG" id="orp:MOP44_23095"/>
<proteinExistence type="predicted"/>
<dbReference type="AlphaFoldDB" id="A0A9J7BKT2"/>
<keyword evidence="2" id="KW-1185">Reference proteome</keyword>
<reference evidence="1" key="1">
    <citation type="submission" date="2021-04" db="EMBL/GenBank/DDBJ databases">
        <title>Phylogenetic analysis of Acidobacteriaceae.</title>
        <authorList>
            <person name="Qiu L."/>
            <person name="Zhang Q."/>
        </authorList>
    </citation>
    <scope>NUCLEOTIDE SEQUENCE</scope>
    <source>
        <strain evidence="1">DSM 25168</strain>
    </source>
</reference>